<keyword evidence="7 10" id="KW-0862">Zinc</keyword>
<feature type="binding site" evidence="10">
    <location>
        <position position="236"/>
    </location>
    <ligand>
        <name>substrate</name>
    </ligand>
</feature>
<gene>
    <name evidence="10" type="primary">pyrC</name>
    <name evidence="14" type="ORF">AQ619_08770</name>
</gene>
<feature type="binding site" evidence="10">
    <location>
        <position position="264"/>
    </location>
    <ligand>
        <name>Zn(2+)</name>
        <dbReference type="ChEBI" id="CHEBI:29105"/>
        <label>1</label>
    </ligand>
</feature>
<dbReference type="SUPFAM" id="SSF51556">
    <property type="entry name" value="Metallo-dependent hydrolases"/>
    <property type="match status" value="1"/>
</dbReference>
<keyword evidence="8 10" id="KW-0665">Pyrimidine biosynthesis</keyword>
<evidence type="ECO:0000256" key="6">
    <source>
        <dbReference type="ARBA" id="ARBA00022801"/>
    </source>
</evidence>
<dbReference type="GO" id="GO:0008270">
    <property type="term" value="F:zinc ion binding"/>
    <property type="evidence" value="ECO:0007669"/>
    <property type="project" value="UniProtKB-UniRule"/>
</dbReference>
<comment type="catalytic activity">
    <reaction evidence="9 10 11">
        <text>(S)-dihydroorotate + H2O = N-carbamoyl-L-aspartate + H(+)</text>
        <dbReference type="Rhea" id="RHEA:24296"/>
        <dbReference type="ChEBI" id="CHEBI:15377"/>
        <dbReference type="ChEBI" id="CHEBI:15378"/>
        <dbReference type="ChEBI" id="CHEBI:30864"/>
        <dbReference type="ChEBI" id="CHEBI:32814"/>
        <dbReference type="EC" id="3.5.2.3"/>
    </reaction>
</comment>
<feature type="binding site" evidence="10">
    <location>
        <begin position="32"/>
        <end position="34"/>
    </location>
    <ligand>
        <name>substrate</name>
    </ligand>
</feature>
<dbReference type="AlphaFoldDB" id="A0A0N7JHH8"/>
<accession>A0A0N7JHH8</accession>
<dbReference type="EMBL" id="CP013002">
    <property type="protein sequence ID" value="ALL13434.1"/>
    <property type="molecule type" value="Genomic_DNA"/>
</dbReference>
<dbReference type="RefSeq" id="WP_062146443.1">
    <property type="nucleotide sequence ID" value="NZ_CP013002.1"/>
</dbReference>
<feature type="binding site" evidence="10">
    <location>
        <position position="268"/>
    </location>
    <ligand>
        <name>substrate</name>
    </ligand>
</feature>
<evidence type="ECO:0000256" key="7">
    <source>
        <dbReference type="ARBA" id="ARBA00022833"/>
    </source>
</evidence>
<keyword evidence="5 10" id="KW-0479">Metal-binding</keyword>
<feature type="binding site" description="via carbamate group" evidence="10">
    <location>
        <position position="116"/>
    </location>
    <ligand>
        <name>Zn(2+)</name>
        <dbReference type="ChEBI" id="CHEBI:29105"/>
        <label>2</label>
    </ligand>
</feature>
<dbReference type="FunFam" id="3.20.20.140:FF:000006">
    <property type="entry name" value="Dihydroorotase"/>
    <property type="match status" value="1"/>
</dbReference>
<dbReference type="Proteomes" id="UP000056905">
    <property type="component" value="Chromosome"/>
</dbReference>
<dbReference type="GO" id="GO:0004151">
    <property type="term" value="F:dihydroorotase activity"/>
    <property type="evidence" value="ECO:0007669"/>
    <property type="project" value="UniProtKB-UniRule"/>
</dbReference>
<dbReference type="STRING" id="69395.AQ619_08770"/>
<dbReference type="EC" id="3.5.2.3" evidence="4 10"/>
<dbReference type="InterPro" id="IPR032466">
    <property type="entry name" value="Metal_Hydrolase"/>
</dbReference>
<protein>
    <recommendedName>
        <fullName evidence="4 10">Dihydroorotase</fullName>
        <shortName evidence="10">DHOase</shortName>
        <ecNumber evidence="4 10">3.5.2.3</ecNumber>
    </recommendedName>
</protein>
<dbReference type="InterPro" id="IPR006680">
    <property type="entry name" value="Amidohydro-rel"/>
</dbReference>
<comment type="subunit">
    <text evidence="10">Homodimer.</text>
</comment>
<comment type="cofactor">
    <cofactor evidence="10 11">
        <name>Zn(2+)</name>
        <dbReference type="ChEBI" id="CHEBI:29105"/>
    </cofactor>
    <text evidence="10 11">Binds 2 Zn(2+) ions per subunit.</text>
</comment>
<evidence type="ECO:0000313" key="15">
    <source>
        <dbReference type="Proteomes" id="UP000056905"/>
    </source>
</evidence>
<feature type="active site" evidence="10">
    <location>
        <position position="264"/>
    </location>
</feature>
<feature type="binding site" evidence="10">
    <location>
        <position position="30"/>
    </location>
    <ligand>
        <name>Zn(2+)</name>
        <dbReference type="ChEBI" id="CHEBI:29105"/>
        <label>1</label>
    </ligand>
</feature>
<keyword evidence="6 10" id="KW-0378">Hydrolase</keyword>
<dbReference type="GO" id="GO:0006207">
    <property type="term" value="P:'de novo' pyrimidine nucleobase biosynthetic process"/>
    <property type="evidence" value="ECO:0007669"/>
    <property type="project" value="TreeGrafter"/>
</dbReference>
<feature type="binding site" evidence="10">
    <location>
        <position position="191"/>
    </location>
    <ligand>
        <name>Zn(2+)</name>
        <dbReference type="ChEBI" id="CHEBI:29105"/>
        <label>2</label>
    </ligand>
</feature>
<sequence>MTISDSSVTEARPNPSSQSHLTLRRPDDWHVHLRDGDMLASVVNYTARQFARAIVMPNLGPPITTVSAARAYRDRILAVVEPGLAFEPLMTCYLTDTIDAGEVERGFGEGVFTACKLYPAHATTNSAHGVTDIRNIHAVLEAMQRIGMPLLIHGEVTDRHVDIFDREAVFIERILGKLIADFPALKVVFEHITTADAVAFVEASGPNIAATITPHHLAINRNAMFEGGIRPHFYCLPVVKRETHRLALRRAATSGSAKFFLGTDSAPHTVGAKEAACGCAGVFNAPYAIESYAKTFDEEGALDRLEAFASENGPRFYGLPLNDGVVVLERRASPVPENMTLGAAVLVPFHAGETLNWHFAGHQAA</sequence>
<feature type="compositionally biased region" description="Polar residues" evidence="12">
    <location>
        <begin position="1"/>
        <end position="21"/>
    </location>
</feature>
<evidence type="ECO:0000259" key="13">
    <source>
        <dbReference type="Pfam" id="PF01979"/>
    </source>
</evidence>
<evidence type="ECO:0000256" key="11">
    <source>
        <dbReference type="RuleBase" id="RU003440"/>
    </source>
</evidence>
<feature type="binding site" evidence="10">
    <location>
        <position position="58"/>
    </location>
    <ligand>
        <name>substrate</name>
    </ligand>
</feature>
<dbReference type="PROSITE" id="PS00482">
    <property type="entry name" value="DIHYDROOROTASE_1"/>
    <property type="match status" value="1"/>
</dbReference>
<feature type="binding site" evidence="10">
    <location>
        <position position="280"/>
    </location>
    <ligand>
        <name>substrate</name>
    </ligand>
</feature>
<feature type="binding site" evidence="10">
    <location>
        <position position="153"/>
    </location>
    <ligand>
        <name>substrate</name>
    </ligand>
</feature>
<proteinExistence type="inferred from homology"/>
<feature type="binding site" description="via carbamate group" evidence="10">
    <location>
        <position position="116"/>
    </location>
    <ligand>
        <name>Zn(2+)</name>
        <dbReference type="ChEBI" id="CHEBI:29105"/>
        <label>1</label>
    </ligand>
</feature>
<dbReference type="GO" id="GO:0005829">
    <property type="term" value="C:cytosol"/>
    <property type="evidence" value="ECO:0007669"/>
    <property type="project" value="TreeGrafter"/>
</dbReference>
<dbReference type="InterPro" id="IPR004721">
    <property type="entry name" value="DHOdimr"/>
</dbReference>
<dbReference type="PIRSF" id="PIRSF001237">
    <property type="entry name" value="DHOdimr"/>
    <property type="match status" value="1"/>
</dbReference>
<dbReference type="HAMAP" id="MF_00219">
    <property type="entry name" value="PyrC_classII"/>
    <property type="match status" value="1"/>
</dbReference>
<feature type="region of interest" description="Disordered" evidence="12">
    <location>
        <begin position="1"/>
        <end position="23"/>
    </location>
</feature>
<evidence type="ECO:0000313" key="14">
    <source>
        <dbReference type="EMBL" id="ALL13434.1"/>
    </source>
</evidence>
<feature type="domain" description="Amidohydrolase-related" evidence="13">
    <location>
        <begin position="28"/>
        <end position="321"/>
    </location>
</feature>
<dbReference type="GO" id="GO:0044205">
    <property type="term" value="P:'de novo' UMP biosynthetic process"/>
    <property type="evidence" value="ECO:0007669"/>
    <property type="project" value="UniProtKB-UniRule"/>
</dbReference>
<evidence type="ECO:0000256" key="3">
    <source>
        <dbReference type="ARBA" id="ARBA00005631"/>
    </source>
</evidence>
<dbReference type="Gene3D" id="3.20.20.140">
    <property type="entry name" value="Metal-dependent hydrolases"/>
    <property type="match status" value="1"/>
</dbReference>
<evidence type="ECO:0000256" key="5">
    <source>
        <dbReference type="ARBA" id="ARBA00022723"/>
    </source>
</evidence>
<feature type="binding site" evidence="10">
    <location>
        <position position="153"/>
    </location>
    <ligand>
        <name>Zn(2+)</name>
        <dbReference type="ChEBI" id="CHEBI:29105"/>
        <label>2</label>
    </ligand>
</feature>
<dbReference type="KEGG" id="chq:AQ619_08770"/>
<keyword evidence="15" id="KW-1185">Reference proteome</keyword>
<organism evidence="14 15">
    <name type="scientific">Caulobacter henricii</name>
    <dbReference type="NCBI Taxonomy" id="69395"/>
    <lineage>
        <taxon>Bacteria</taxon>
        <taxon>Pseudomonadati</taxon>
        <taxon>Pseudomonadota</taxon>
        <taxon>Alphaproteobacteria</taxon>
        <taxon>Caulobacterales</taxon>
        <taxon>Caulobacteraceae</taxon>
        <taxon>Caulobacter</taxon>
    </lineage>
</organism>
<evidence type="ECO:0000256" key="2">
    <source>
        <dbReference type="ARBA" id="ARBA00004880"/>
    </source>
</evidence>
<dbReference type="InterPro" id="IPR002195">
    <property type="entry name" value="Dihydroorotase_CS"/>
</dbReference>
<comment type="function">
    <text evidence="1 10">Catalyzes the reversible cyclization of carbamoyl aspartate to dihydroorotate.</text>
</comment>
<comment type="similarity">
    <text evidence="3 10 11">Belongs to the metallo-dependent hydrolases superfamily. DHOase family. Class II DHOase subfamily.</text>
</comment>
<evidence type="ECO:0000256" key="12">
    <source>
        <dbReference type="SAM" id="MobiDB-lite"/>
    </source>
</evidence>
<feature type="binding site" evidence="10">
    <location>
        <position position="32"/>
    </location>
    <ligand>
        <name>Zn(2+)</name>
        <dbReference type="ChEBI" id="CHEBI:29105"/>
        <label>1</label>
    </ligand>
</feature>
<reference evidence="14 15" key="1">
    <citation type="submission" date="2015-10" db="EMBL/GenBank/DDBJ databases">
        <title>Conservation of the essential genome among Caulobacter and Brevundimonas species.</title>
        <authorList>
            <person name="Scott D."/>
            <person name="Ely B."/>
        </authorList>
    </citation>
    <scope>NUCLEOTIDE SEQUENCE [LARGE SCALE GENOMIC DNA]</scope>
    <source>
        <strain evidence="14 15">CB4</strain>
    </source>
</reference>
<feature type="modified residue" description="N6-carboxylysine" evidence="10">
    <location>
        <position position="116"/>
    </location>
</feature>
<evidence type="ECO:0000256" key="9">
    <source>
        <dbReference type="ARBA" id="ARBA00048492"/>
    </source>
</evidence>
<evidence type="ECO:0000256" key="4">
    <source>
        <dbReference type="ARBA" id="ARBA00012860"/>
    </source>
</evidence>
<dbReference type="UniPathway" id="UPA00070">
    <property type="reaction ID" value="UER00117"/>
</dbReference>
<dbReference type="PROSITE" id="PS00483">
    <property type="entry name" value="DIHYDROOROTASE_2"/>
    <property type="match status" value="1"/>
</dbReference>
<dbReference type="PANTHER" id="PTHR43137:SF1">
    <property type="entry name" value="DIHYDROOROTASE"/>
    <property type="match status" value="1"/>
</dbReference>
<dbReference type="NCBIfam" id="TIGR00856">
    <property type="entry name" value="pyrC_dimer"/>
    <property type="match status" value="1"/>
</dbReference>
<evidence type="ECO:0000256" key="10">
    <source>
        <dbReference type="HAMAP-Rule" id="MF_00219"/>
    </source>
</evidence>
<name>A0A0N7JHH8_9CAUL</name>
<dbReference type="PANTHER" id="PTHR43137">
    <property type="entry name" value="DIHYDROOROTASE"/>
    <property type="match status" value="1"/>
</dbReference>
<dbReference type="CDD" id="cd01294">
    <property type="entry name" value="DHOase"/>
    <property type="match status" value="1"/>
</dbReference>
<dbReference type="Pfam" id="PF01979">
    <property type="entry name" value="Amidohydro_1"/>
    <property type="match status" value="1"/>
</dbReference>
<comment type="pathway">
    <text evidence="2 10 11">Pyrimidine metabolism; UMP biosynthesis via de novo pathway; (S)-dihydroorotate from bicarbonate: step 3/3.</text>
</comment>
<dbReference type="OrthoDB" id="9808095at2"/>
<evidence type="ECO:0000256" key="1">
    <source>
        <dbReference type="ARBA" id="ARBA00002368"/>
    </source>
</evidence>
<evidence type="ECO:0000256" key="8">
    <source>
        <dbReference type="ARBA" id="ARBA00022975"/>
    </source>
</evidence>